<proteinExistence type="predicted"/>
<dbReference type="AlphaFoldDB" id="A0A5B7CG69"/>
<sequence length="116" mass="13173">MPQQGMRLRKPRIQTAAITHSIPRIVQDMIAVSLLRDSKESWVNRMCADIYIYIYANHQRIWLATFKSEKEAAMACDSAGRSGDSHTNFPWTDITIQEPNFQSQFSTEAVGVGINL</sequence>
<name>A0A5B7CG69_DAVIN</name>
<accession>A0A5B7CG69</accession>
<evidence type="ECO:0008006" key="2">
    <source>
        <dbReference type="Google" id="ProtNLM"/>
    </source>
</evidence>
<gene>
    <name evidence="1" type="ORF">Din_047744</name>
</gene>
<reference evidence="1" key="1">
    <citation type="submission" date="2019-08" db="EMBL/GenBank/DDBJ databases">
        <title>Reference gene set and small RNA set construction with multiple tissues from Davidia involucrata Baill.</title>
        <authorList>
            <person name="Yang H."/>
            <person name="Zhou C."/>
            <person name="Li G."/>
            <person name="Wang J."/>
            <person name="Gao P."/>
            <person name="Wang M."/>
            <person name="Wang R."/>
            <person name="Zhao Y."/>
        </authorList>
    </citation>
    <scope>NUCLEOTIDE SEQUENCE</scope>
    <source>
        <tissue evidence="1">Mixed with DoveR01_LX</tissue>
    </source>
</reference>
<protein>
    <recommendedName>
        <fullName evidence="2">AP2/ERF domain-containing protein</fullName>
    </recommendedName>
</protein>
<organism evidence="1">
    <name type="scientific">Davidia involucrata</name>
    <name type="common">Dove tree</name>
    <dbReference type="NCBI Taxonomy" id="16924"/>
    <lineage>
        <taxon>Eukaryota</taxon>
        <taxon>Viridiplantae</taxon>
        <taxon>Streptophyta</taxon>
        <taxon>Embryophyta</taxon>
        <taxon>Tracheophyta</taxon>
        <taxon>Spermatophyta</taxon>
        <taxon>Magnoliopsida</taxon>
        <taxon>eudicotyledons</taxon>
        <taxon>Gunneridae</taxon>
        <taxon>Pentapetalae</taxon>
        <taxon>asterids</taxon>
        <taxon>Cornales</taxon>
        <taxon>Nyssaceae</taxon>
        <taxon>Davidia</taxon>
    </lineage>
</organism>
<dbReference type="GO" id="GO:0003700">
    <property type="term" value="F:DNA-binding transcription factor activity"/>
    <property type="evidence" value="ECO:0007669"/>
    <property type="project" value="InterPro"/>
</dbReference>
<dbReference type="EMBL" id="GHES01047744">
    <property type="protein sequence ID" value="MPA78303.1"/>
    <property type="molecule type" value="Transcribed_RNA"/>
</dbReference>
<evidence type="ECO:0000313" key="1">
    <source>
        <dbReference type="EMBL" id="MPA78303.1"/>
    </source>
</evidence>
<dbReference type="InterPro" id="IPR036955">
    <property type="entry name" value="AP2/ERF_dom_sf"/>
</dbReference>
<dbReference type="Gene3D" id="3.30.730.10">
    <property type="entry name" value="AP2/ERF domain"/>
    <property type="match status" value="1"/>
</dbReference>